<reference evidence="1 2" key="1">
    <citation type="submission" date="2023-02" db="EMBL/GenBank/DDBJ databases">
        <title>Dictyobacter halimunensis sp. nov., a new member of the class Ktedonobacteria from forest soil in a geothermal area.</title>
        <authorList>
            <person name="Rachmania M.K."/>
            <person name="Ningsih F."/>
            <person name="Sakai Y."/>
            <person name="Yabe S."/>
            <person name="Yokota A."/>
            <person name="Sjamsuridzal W."/>
        </authorList>
    </citation>
    <scope>NUCLEOTIDE SEQUENCE [LARGE SCALE GENOMIC DNA]</scope>
    <source>
        <strain evidence="1 2">S3.2.2.5</strain>
    </source>
</reference>
<accession>A0ABQ6FMZ0</accession>
<name>A0ABQ6FMZ0_9CHLR</name>
<gene>
    <name evidence="1" type="ORF">KDH_12360</name>
</gene>
<dbReference type="EMBL" id="BSRI01000001">
    <property type="protein sequence ID" value="GLV54389.1"/>
    <property type="molecule type" value="Genomic_DNA"/>
</dbReference>
<dbReference type="Proteomes" id="UP001344906">
    <property type="component" value="Unassembled WGS sequence"/>
</dbReference>
<proteinExistence type="predicted"/>
<evidence type="ECO:0000313" key="2">
    <source>
        <dbReference type="Proteomes" id="UP001344906"/>
    </source>
</evidence>
<sequence length="47" mass="5280">METQLIPFSLLYAQTPLQEENLVASPTIIVQTSIDGKTIQDTEEDEE</sequence>
<protein>
    <submittedName>
        <fullName evidence="1">Uncharacterized protein</fullName>
    </submittedName>
</protein>
<keyword evidence="2" id="KW-1185">Reference proteome</keyword>
<evidence type="ECO:0000313" key="1">
    <source>
        <dbReference type="EMBL" id="GLV54389.1"/>
    </source>
</evidence>
<organism evidence="1 2">
    <name type="scientific">Dictyobacter halimunensis</name>
    <dbReference type="NCBI Taxonomy" id="3026934"/>
    <lineage>
        <taxon>Bacteria</taxon>
        <taxon>Bacillati</taxon>
        <taxon>Chloroflexota</taxon>
        <taxon>Ktedonobacteria</taxon>
        <taxon>Ktedonobacterales</taxon>
        <taxon>Dictyobacteraceae</taxon>
        <taxon>Dictyobacter</taxon>
    </lineage>
</organism>
<comment type="caution">
    <text evidence="1">The sequence shown here is derived from an EMBL/GenBank/DDBJ whole genome shotgun (WGS) entry which is preliminary data.</text>
</comment>
<dbReference type="RefSeq" id="WP_338248069.1">
    <property type="nucleotide sequence ID" value="NZ_BSRI01000001.1"/>
</dbReference>